<name>A0A443YX84_9SPHI</name>
<dbReference type="SUPFAM" id="SSF53335">
    <property type="entry name" value="S-adenosyl-L-methionine-dependent methyltransferases"/>
    <property type="match status" value="1"/>
</dbReference>
<dbReference type="AlphaFoldDB" id="A0A443YX84"/>
<dbReference type="Proteomes" id="UP000284120">
    <property type="component" value="Unassembled WGS sequence"/>
</dbReference>
<protein>
    <submittedName>
        <fullName evidence="2">FkbM family methyltransferase</fullName>
    </submittedName>
</protein>
<dbReference type="Pfam" id="PF05050">
    <property type="entry name" value="Methyltransf_21"/>
    <property type="match status" value="1"/>
</dbReference>
<keyword evidence="3" id="KW-1185">Reference proteome</keyword>
<dbReference type="OrthoDB" id="9812600at2"/>
<proteinExistence type="predicted"/>
<dbReference type="GO" id="GO:0008168">
    <property type="term" value="F:methyltransferase activity"/>
    <property type="evidence" value="ECO:0007669"/>
    <property type="project" value="UniProtKB-KW"/>
</dbReference>
<dbReference type="InterPro" id="IPR029063">
    <property type="entry name" value="SAM-dependent_MTases_sf"/>
</dbReference>
<accession>A0A443YX84</accession>
<dbReference type="EMBL" id="SAYW01000002">
    <property type="protein sequence ID" value="RWU08599.1"/>
    <property type="molecule type" value="Genomic_DNA"/>
</dbReference>
<feature type="domain" description="Methyltransferase FkbM" evidence="1">
    <location>
        <begin position="94"/>
        <end position="249"/>
    </location>
</feature>
<dbReference type="InterPro" id="IPR052514">
    <property type="entry name" value="SAM-dependent_MTase"/>
</dbReference>
<reference evidence="2 3" key="1">
    <citation type="submission" date="2018-06" db="EMBL/GenBank/DDBJ databases">
        <title>Pedobacter endophyticus sp. nov., an endophytic bacterium isolated from a leaf of Triticum aestivum.</title>
        <authorList>
            <person name="Zhang L."/>
        </authorList>
    </citation>
    <scope>NUCLEOTIDE SEQUENCE [LARGE SCALE GENOMIC DNA]</scope>
    <source>
        <strain evidence="2 3">CM134L-2</strain>
    </source>
</reference>
<dbReference type="Gene3D" id="3.40.50.150">
    <property type="entry name" value="Vaccinia Virus protein VP39"/>
    <property type="match status" value="1"/>
</dbReference>
<evidence type="ECO:0000313" key="3">
    <source>
        <dbReference type="Proteomes" id="UP000284120"/>
    </source>
</evidence>
<gene>
    <name evidence="2" type="ORF">DPV69_09530</name>
</gene>
<keyword evidence="2" id="KW-0489">Methyltransferase</keyword>
<dbReference type="NCBIfam" id="TIGR01444">
    <property type="entry name" value="fkbM_fam"/>
    <property type="match status" value="1"/>
</dbReference>
<evidence type="ECO:0000259" key="1">
    <source>
        <dbReference type="Pfam" id="PF05050"/>
    </source>
</evidence>
<dbReference type="PANTHER" id="PTHR34203:SF15">
    <property type="entry name" value="SLL1173 PROTEIN"/>
    <property type="match status" value="1"/>
</dbReference>
<dbReference type="GO" id="GO:0032259">
    <property type="term" value="P:methylation"/>
    <property type="evidence" value="ECO:0007669"/>
    <property type="project" value="UniProtKB-KW"/>
</dbReference>
<comment type="caution">
    <text evidence="2">The sequence shown here is derived from an EMBL/GenBank/DDBJ whole genome shotgun (WGS) entry which is preliminary data.</text>
</comment>
<keyword evidence="2" id="KW-0808">Transferase</keyword>
<evidence type="ECO:0000313" key="2">
    <source>
        <dbReference type="EMBL" id="RWU08599.1"/>
    </source>
</evidence>
<dbReference type="RefSeq" id="WP_113647114.1">
    <property type="nucleotide sequence ID" value="NZ_QMHN01000002.1"/>
</dbReference>
<dbReference type="InterPro" id="IPR006342">
    <property type="entry name" value="FkbM_mtfrase"/>
</dbReference>
<dbReference type="PANTHER" id="PTHR34203">
    <property type="entry name" value="METHYLTRANSFERASE, FKBM FAMILY PROTEIN"/>
    <property type="match status" value="1"/>
</dbReference>
<organism evidence="2 3">
    <name type="scientific">Pedobacter chitinilyticus</name>
    <dbReference type="NCBI Taxonomy" id="2233776"/>
    <lineage>
        <taxon>Bacteria</taxon>
        <taxon>Pseudomonadati</taxon>
        <taxon>Bacteroidota</taxon>
        <taxon>Sphingobacteriia</taxon>
        <taxon>Sphingobacteriales</taxon>
        <taxon>Sphingobacteriaceae</taxon>
        <taxon>Pedobacter</taxon>
    </lineage>
</organism>
<sequence>MYKLWNKAIKRISYILTHKKTLSEQTILGNLKSNENYVKEDNDYYYLENTEFSYQLRKKGSDVRVHRQIVIEKEYQSLIDCLIVNDKKPKLIVDCGANIGLTAIQFARNFPYAQIISIEPDEMNFRQLSINTQDFHNVYPLRNAIWTSLETLKLDKNFRDGEDWSIRTVKSSDDFYQEVQTITLLDLLKELGQEKIDLLKIDIEGTEKELFKDKNTYRFLDKTECIAIEIHDECVDRLNIYKILREHDFTLFNSGELTIGLRK</sequence>